<accession>A0A3B0YYQ4</accession>
<sequence length="62" mass="6825">MAVKSTIFGGVVLSGQEAETFRRQVAYGRPKKAAAESARKGDRLRAEFEKTGRVLVRGRDSK</sequence>
<dbReference type="EMBL" id="UOFM01000383">
    <property type="protein sequence ID" value="VAW81093.1"/>
    <property type="molecule type" value="Genomic_DNA"/>
</dbReference>
<gene>
    <name evidence="1" type="ORF">MNBD_GAMMA14-1567</name>
</gene>
<protein>
    <submittedName>
        <fullName evidence="1">Uncharacterized protein</fullName>
    </submittedName>
</protein>
<dbReference type="AlphaFoldDB" id="A0A3B0YYQ4"/>
<proteinExistence type="predicted"/>
<name>A0A3B0YYQ4_9ZZZZ</name>
<evidence type="ECO:0000313" key="1">
    <source>
        <dbReference type="EMBL" id="VAW81093.1"/>
    </source>
</evidence>
<reference evidence="1" key="1">
    <citation type="submission" date="2018-06" db="EMBL/GenBank/DDBJ databases">
        <authorList>
            <person name="Zhirakovskaya E."/>
        </authorList>
    </citation>
    <scope>NUCLEOTIDE SEQUENCE</scope>
</reference>
<organism evidence="1">
    <name type="scientific">hydrothermal vent metagenome</name>
    <dbReference type="NCBI Taxonomy" id="652676"/>
    <lineage>
        <taxon>unclassified sequences</taxon>
        <taxon>metagenomes</taxon>
        <taxon>ecological metagenomes</taxon>
    </lineage>
</organism>